<name>F0S529_PSESL</name>
<dbReference type="Pfam" id="PF06078">
    <property type="entry name" value="DUF937"/>
    <property type="match status" value="1"/>
</dbReference>
<dbReference type="EMBL" id="CP002545">
    <property type="protein sequence ID" value="ADY50946.1"/>
    <property type="molecule type" value="Genomic_DNA"/>
</dbReference>
<protein>
    <recommendedName>
        <fullName evidence="3">EF-hand domain-containing protein</fullName>
    </recommendedName>
</protein>
<dbReference type="InterPro" id="IPR009282">
    <property type="entry name" value="DUF937"/>
</dbReference>
<keyword evidence="2" id="KW-1185">Reference proteome</keyword>
<proteinExistence type="predicted"/>
<reference evidence="1 2" key="1">
    <citation type="journal article" date="2011" name="Stand. Genomic Sci.">
        <title>Complete genome sequence of the gliding, heparinolytic Pedobacter saltans type strain (113).</title>
        <authorList>
            <person name="Liolios K."/>
            <person name="Sikorski J."/>
            <person name="Lu M."/>
            <person name="Nolan M."/>
            <person name="Lapidus A."/>
            <person name="Lucas S."/>
            <person name="Hammon N."/>
            <person name="Deshpande S."/>
            <person name="Cheng J.F."/>
            <person name="Tapia R."/>
            <person name="Han C."/>
            <person name="Goodwin L."/>
            <person name="Pitluck S."/>
            <person name="Huntemann M."/>
            <person name="Ivanova N."/>
            <person name="Pagani I."/>
            <person name="Mavromatis K."/>
            <person name="Ovchinikova G."/>
            <person name="Pati A."/>
            <person name="Chen A."/>
            <person name="Palaniappan K."/>
            <person name="Land M."/>
            <person name="Hauser L."/>
            <person name="Brambilla E.M."/>
            <person name="Kotsyurbenko O."/>
            <person name="Rohde M."/>
            <person name="Tindall B.J."/>
            <person name="Abt B."/>
            <person name="Goker M."/>
            <person name="Detter J.C."/>
            <person name="Woyke T."/>
            <person name="Bristow J."/>
            <person name="Eisen J.A."/>
            <person name="Markowitz V."/>
            <person name="Hugenholtz P."/>
            <person name="Klenk H.P."/>
            <person name="Kyrpides N.C."/>
        </authorList>
    </citation>
    <scope>NUCLEOTIDE SEQUENCE [LARGE SCALE GENOMIC DNA]</scope>
    <source>
        <strain evidence="2">ATCC 51119 / DSM 12145 / JCM 21818 / LMG 10337 / NBRC 100064 / NCIMB 13643</strain>
    </source>
</reference>
<organism evidence="1 2">
    <name type="scientific">Pseudopedobacter saltans (strain ATCC 51119 / DSM 12145 / JCM 21818 / CCUG 39354 / LMG 10337 / NBRC 100064 / NCIMB 13643)</name>
    <name type="common">Pedobacter saltans</name>
    <dbReference type="NCBI Taxonomy" id="762903"/>
    <lineage>
        <taxon>Bacteria</taxon>
        <taxon>Pseudomonadati</taxon>
        <taxon>Bacteroidota</taxon>
        <taxon>Sphingobacteriia</taxon>
        <taxon>Sphingobacteriales</taxon>
        <taxon>Sphingobacteriaceae</taxon>
        <taxon>Pseudopedobacter</taxon>
    </lineage>
</organism>
<evidence type="ECO:0008006" key="3">
    <source>
        <dbReference type="Google" id="ProtNLM"/>
    </source>
</evidence>
<dbReference type="HOGENOM" id="CLU_127689_0_0_10"/>
<dbReference type="KEGG" id="psn:Pedsa_0364"/>
<evidence type="ECO:0000313" key="2">
    <source>
        <dbReference type="Proteomes" id="UP000000310"/>
    </source>
</evidence>
<dbReference type="Proteomes" id="UP000000310">
    <property type="component" value="Chromosome"/>
</dbReference>
<evidence type="ECO:0000313" key="1">
    <source>
        <dbReference type="EMBL" id="ADY50946.1"/>
    </source>
</evidence>
<reference evidence="2" key="2">
    <citation type="submission" date="2011-02" db="EMBL/GenBank/DDBJ databases">
        <title>The complete genome of Pedobacter saltans DSM 12145.</title>
        <authorList>
            <consortium name="US DOE Joint Genome Institute (JGI-PGF)"/>
            <person name="Lucas S."/>
            <person name="Copeland A."/>
            <person name="Lapidus A."/>
            <person name="Bruce D."/>
            <person name="Goodwin L."/>
            <person name="Pitluck S."/>
            <person name="Kyrpides N."/>
            <person name="Mavromatis K."/>
            <person name="Pagani I."/>
            <person name="Ivanova N."/>
            <person name="Ovchinnikova G."/>
            <person name="Lu M."/>
            <person name="Detter J.C."/>
            <person name="Han C."/>
            <person name="Land M."/>
            <person name="Hauser L."/>
            <person name="Markowitz V."/>
            <person name="Cheng J.-F."/>
            <person name="Hugenholtz P."/>
            <person name="Woyke T."/>
            <person name="Wu D."/>
            <person name="Tindall B."/>
            <person name="Pomrenke H.G."/>
            <person name="Brambilla E."/>
            <person name="Klenk H.-P."/>
            <person name="Eisen J.A."/>
        </authorList>
    </citation>
    <scope>NUCLEOTIDE SEQUENCE [LARGE SCALE GENOMIC DNA]</scope>
    <source>
        <strain evidence="2">ATCC 51119 / DSM 12145 / JCM 21818 / LMG 10337 / NBRC 100064 / NCIMB 13643</strain>
    </source>
</reference>
<gene>
    <name evidence="1" type="ordered locus">Pedsa_0364</name>
</gene>
<sequence length="177" mass="18115">MVEKVKELIEQIAQQKVENTSGISNNLSSDVAKETGNSIVSGFKDALSNGQVNDIMGLMNINASAISSNPVVQNIVNSLTGKLSSNFGIDTQAAVNFSQSVIPQILSTIFSKAKDGNGGFNIADIISSLSGGQGGGILDSLKGLDQNGDGQVNIQDAISALGGKGGLGNILGGFFKK</sequence>
<dbReference type="AlphaFoldDB" id="F0S529"/>
<dbReference type="STRING" id="762903.Pedsa_0364"/>
<dbReference type="eggNOG" id="ENOG502ZBJ6">
    <property type="taxonomic scope" value="Bacteria"/>
</dbReference>
<accession>F0S529</accession>
<dbReference type="RefSeq" id="WP_013631449.1">
    <property type="nucleotide sequence ID" value="NC_015177.1"/>
</dbReference>
<dbReference type="OrthoDB" id="982085at2"/>